<dbReference type="Proteomes" id="UP000270094">
    <property type="component" value="Unassembled WGS sequence"/>
</dbReference>
<dbReference type="AlphaFoldDB" id="A0A3P7M0L8"/>
<gene>
    <name evidence="1" type="ORF">SVUK_LOCUS19890</name>
</gene>
<accession>A0A3P7M0L8</accession>
<organism evidence="1 2">
    <name type="scientific">Strongylus vulgaris</name>
    <name type="common">Blood worm</name>
    <dbReference type="NCBI Taxonomy" id="40348"/>
    <lineage>
        <taxon>Eukaryota</taxon>
        <taxon>Metazoa</taxon>
        <taxon>Ecdysozoa</taxon>
        <taxon>Nematoda</taxon>
        <taxon>Chromadorea</taxon>
        <taxon>Rhabditida</taxon>
        <taxon>Rhabditina</taxon>
        <taxon>Rhabditomorpha</taxon>
        <taxon>Strongyloidea</taxon>
        <taxon>Strongylidae</taxon>
        <taxon>Strongylus</taxon>
    </lineage>
</organism>
<keyword evidence="2" id="KW-1185">Reference proteome</keyword>
<name>A0A3P7M0L8_STRVU</name>
<dbReference type="EMBL" id="UYYB01134204">
    <property type="protein sequence ID" value="VDM84892.1"/>
    <property type="molecule type" value="Genomic_DNA"/>
</dbReference>
<dbReference type="OrthoDB" id="10531426at2759"/>
<sequence>MDLQDTRGKRDYLVLMENEGETDRWDNQVHKVLLVTAIRESQVWVGLKEKWEMLDTLDYPVLWVPLVRLLLSSSSKEKMESLVLMDYLVCQENVEQMDCQVYQDRLLIPFIENLNH</sequence>
<evidence type="ECO:0000313" key="2">
    <source>
        <dbReference type="Proteomes" id="UP000270094"/>
    </source>
</evidence>
<reference evidence="1 2" key="1">
    <citation type="submission" date="2018-11" db="EMBL/GenBank/DDBJ databases">
        <authorList>
            <consortium name="Pathogen Informatics"/>
        </authorList>
    </citation>
    <scope>NUCLEOTIDE SEQUENCE [LARGE SCALE GENOMIC DNA]</scope>
</reference>
<evidence type="ECO:0000313" key="1">
    <source>
        <dbReference type="EMBL" id="VDM84892.1"/>
    </source>
</evidence>
<proteinExistence type="predicted"/>
<protein>
    <submittedName>
        <fullName evidence="1">Uncharacterized protein</fullName>
    </submittedName>
</protein>